<keyword evidence="2" id="KW-1185">Reference proteome</keyword>
<evidence type="ECO:0000313" key="2">
    <source>
        <dbReference type="Proteomes" id="UP000095282"/>
    </source>
</evidence>
<dbReference type="InterPro" id="IPR004296">
    <property type="entry name" value="DUF236"/>
</dbReference>
<dbReference type="Proteomes" id="UP000095282">
    <property type="component" value="Unplaced"/>
</dbReference>
<dbReference type="STRING" id="1561998.A0A1I7U4V6"/>
<dbReference type="Pfam" id="PF03057">
    <property type="entry name" value="DUF236"/>
    <property type="match status" value="2"/>
</dbReference>
<dbReference type="WBParaSite" id="Csp11.Scaffold629.g14871.t1">
    <property type="protein sequence ID" value="Csp11.Scaffold629.g14871.t1"/>
    <property type="gene ID" value="Csp11.Scaffold629.g14871"/>
</dbReference>
<evidence type="ECO:0000256" key="1">
    <source>
        <dbReference type="SAM" id="MobiDB-lite"/>
    </source>
</evidence>
<proteinExistence type="predicted"/>
<organism evidence="2 3">
    <name type="scientific">Caenorhabditis tropicalis</name>
    <dbReference type="NCBI Taxonomy" id="1561998"/>
    <lineage>
        <taxon>Eukaryota</taxon>
        <taxon>Metazoa</taxon>
        <taxon>Ecdysozoa</taxon>
        <taxon>Nematoda</taxon>
        <taxon>Chromadorea</taxon>
        <taxon>Rhabditida</taxon>
        <taxon>Rhabditina</taxon>
        <taxon>Rhabditomorpha</taxon>
        <taxon>Rhabditoidea</taxon>
        <taxon>Rhabditidae</taxon>
        <taxon>Peloderinae</taxon>
        <taxon>Caenorhabditis</taxon>
    </lineage>
</organism>
<feature type="region of interest" description="Disordered" evidence="1">
    <location>
        <begin position="16"/>
        <end position="47"/>
    </location>
</feature>
<name>A0A1I7U4V6_9PELO</name>
<dbReference type="AlphaFoldDB" id="A0A1I7U4V6"/>
<dbReference type="PANTHER" id="PTHR21592:SF33">
    <property type="entry name" value="COLLAGEN TRIPLE HELIX REPEAT PROTEIN-RELATED"/>
    <property type="match status" value="1"/>
</dbReference>
<sequence length="68" mass="6898">MDPNYQTLAAVGGDVFGADKKAGGGGGGGDKKPIQPTNKNQKATTMDPNYQTLAAVGGDVFGADKKKK</sequence>
<dbReference type="eggNOG" id="ENOG502S1UG">
    <property type="taxonomic scope" value="Eukaryota"/>
</dbReference>
<dbReference type="PANTHER" id="PTHR21592">
    <property type="entry name" value="CHROMOSOME UNDETERMINED SCAFFOLD_25, WHOLE GENOME SHOTGUN SEQUENCE"/>
    <property type="match status" value="1"/>
</dbReference>
<reference evidence="3" key="1">
    <citation type="submission" date="2016-11" db="UniProtKB">
        <authorList>
            <consortium name="WormBaseParasite"/>
        </authorList>
    </citation>
    <scope>IDENTIFICATION</scope>
</reference>
<accession>A0A1I7U4V6</accession>
<protein>
    <submittedName>
        <fullName evidence="3">Uncharacterized protein</fullName>
    </submittedName>
</protein>
<evidence type="ECO:0000313" key="3">
    <source>
        <dbReference type="WBParaSite" id="Csp11.Scaffold629.g14871.t1"/>
    </source>
</evidence>
<feature type="compositionally biased region" description="Polar residues" evidence="1">
    <location>
        <begin position="35"/>
        <end position="47"/>
    </location>
</feature>